<evidence type="ECO:0000313" key="3">
    <source>
        <dbReference type="EMBL" id="MDR6218872.1"/>
    </source>
</evidence>
<evidence type="ECO:0000256" key="1">
    <source>
        <dbReference type="SAM" id="MobiDB-lite"/>
    </source>
</evidence>
<evidence type="ECO:0000313" key="4">
    <source>
        <dbReference type="Proteomes" id="UP001185331"/>
    </source>
</evidence>
<dbReference type="AlphaFoldDB" id="A0AAE4BMV5"/>
<proteinExistence type="predicted"/>
<sequence>MERPDLKQQARRLRLALQETPAQQVTPARALHLTARMHGYPNWQAAKALSVRPAQRTTVYLLWSYGGDVWFYSGSGQLLNFFYNDELSNANEACQLIRRAVHAACGQDTTFIHKNARVLTDLAGEDGGEFEQWGESEILDVFLARRGVEWIASLPPEPDTHRAPLYTGEGDPLCTPSSVTP</sequence>
<accession>A0AAE4BMV5</accession>
<dbReference type="InterPro" id="IPR045517">
    <property type="entry name" value="Glyoxalase_8"/>
</dbReference>
<protein>
    <recommendedName>
        <fullName evidence="2">Glyoxalase-related protein domain-containing protein</fullName>
    </recommendedName>
</protein>
<evidence type="ECO:0000259" key="2">
    <source>
        <dbReference type="Pfam" id="PF20066"/>
    </source>
</evidence>
<feature type="domain" description="Glyoxalase-related protein" evidence="2">
    <location>
        <begin position="4"/>
        <end position="54"/>
    </location>
</feature>
<dbReference type="RefSeq" id="WP_309853609.1">
    <property type="nucleotide sequence ID" value="NZ_JAVDQJ010000004.1"/>
</dbReference>
<comment type="caution">
    <text evidence="3">The sequence shown here is derived from an EMBL/GenBank/DDBJ whole genome shotgun (WGS) entry which is preliminary data.</text>
</comment>
<organism evidence="3 4">
    <name type="scientific">Deinococcus soli</name>
    <name type="common">ex Cha et al. 2016</name>
    <dbReference type="NCBI Taxonomy" id="1309411"/>
    <lineage>
        <taxon>Bacteria</taxon>
        <taxon>Thermotogati</taxon>
        <taxon>Deinococcota</taxon>
        <taxon>Deinococci</taxon>
        <taxon>Deinococcales</taxon>
        <taxon>Deinococcaceae</taxon>
        <taxon>Deinococcus</taxon>
    </lineage>
</organism>
<gene>
    <name evidence="3" type="ORF">J2Y00_002469</name>
</gene>
<dbReference type="EMBL" id="JAVDQK010000005">
    <property type="protein sequence ID" value="MDR6218872.1"/>
    <property type="molecule type" value="Genomic_DNA"/>
</dbReference>
<name>A0AAE4BMV5_9DEIO</name>
<dbReference type="Pfam" id="PF20066">
    <property type="entry name" value="Glyoxalase_8"/>
    <property type="match status" value="1"/>
</dbReference>
<feature type="region of interest" description="Disordered" evidence="1">
    <location>
        <begin position="161"/>
        <end position="181"/>
    </location>
</feature>
<reference evidence="3" key="1">
    <citation type="submission" date="2023-07" db="EMBL/GenBank/DDBJ databases">
        <title>Sorghum-associated microbial communities from plants grown in Nebraska, USA.</title>
        <authorList>
            <person name="Schachtman D."/>
        </authorList>
    </citation>
    <scope>NUCLEOTIDE SEQUENCE</scope>
    <source>
        <strain evidence="3">BE330</strain>
    </source>
</reference>
<dbReference type="Proteomes" id="UP001185331">
    <property type="component" value="Unassembled WGS sequence"/>
</dbReference>